<sequence>MGNVWITTHWPTPVTDLPFSRHVYVKEGRVDLPAPGDAVIVREQYKAVVHKKPVKTVIRHHRGERRAFDLPDAGVGGVIGTTTVAGARRAIGPDDVVFDYGDLAEWSAIPCTGFRSASLPLDDLLDLTRMPNARGLNLWRVRDDAMAAELMSRLRA</sequence>
<accession>A0A6J4NLE0</accession>
<evidence type="ECO:0000313" key="1">
    <source>
        <dbReference type="EMBL" id="CAA9389121.1"/>
    </source>
</evidence>
<gene>
    <name evidence="1" type="ORF">AVDCRST_MAG64-1091</name>
</gene>
<dbReference type="EMBL" id="CADCUQ010000254">
    <property type="protein sequence ID" value="CAA9389121.1"/>
    <property type="molecule type" value="Genomic_DNA"/>
</dbReference>
<name>A0A6J4NLE0_9BACT</name>
<reference evidence="1" key="1">
    <citation type="submission" date="2020-02" db="EMBL/GenBank/DDBJ databases">
        <authorList>
            <person name="Meier V. D."/>
        </authorList>
    </citation>
    <scope>NUCLEOTIDE SEQUENCE</scope>
    <source>
        <strain evidence="1">AVDCRST_MAG64</strain>
    </source>
</reference>
<proteinExistence type="predicted"/>
<dbReference type="AlphaFoldDB" id="A0A6J4NLE0"/>
<protein>
    <submittedName>
        <fullName evidence="1">Uncharacterized protein</fullName>
    </submittedName>
</protein>
<organism evidence="1">
    <name type="scientific">uncultured Phycisphaerae bacterium</name>
    <dbReference type="NCBI Taxonomy" id="904963"/>
    <lineage>
        <taxon>Bacteria</taxon>
        <taxon>Pseudomonadati</taxon>
        <taxon>Planctomycetota</taxon>
        <taxon>Phycisphaerae</taxon>
        <taxon>environmental samples</taxon>
    </lineage>
</organism>